<evidence type="ECO:0000256" key="1">
    <source>
        <dbReference type="ARBA" id="ARBA00004496"/>
    </source>
</evidence>
<dbReference type="Pfam" id="PF18269">
    <property type="entry name" value="T3SS_ATPase_C"/>
    <property type="match status" value="1"/>
</dbReference>
<evidence type="ECO:0000313" key="9">
    <source>
        <dbReference type="EMBL" id="GAA2516185.1"/>
    </source>
</evidence>
<dbReference type="SMART" id="SM00382">
    <property type="entry name" value="AAA"/>
    <property type="match status" value="1"/>
</dbReference>
<dbReference type="InterPro" id="IPR005714">
    <property type="entry name" value="ATPase_T3SS_FliI/YscN"/>
</dbReference>
<dbReference type="NCBIfam" id="TIGR01026">
    <property type="entry name" value="fliI_yscN"/>
    <property type="match status" value="1"/>
</dbReference>
<keyword evidence="2" id="KW-0813">Transport</keyword>
<dbReference type="Proteomes" id="UP001499978">
    <property type="component" value="Unassembled WGS sequence"/>
</dbReference>
<dbReference type="EMBL" id="BAAARY010000003">
    <property type="protein sequence ID" value="GAA2516185.1"/>
    <property type="molecule type" value="Genomic_DNA"/>
</dbReference>
<keyword evidence="7" id="KW-1278">Translocase</keyword>
<evidence type="ECO:0000313" key="10">
    <source>
        <dbReference type="Proteomes" id="UP001499978"/>
    </source>
</evidence>
<dbReference type="InterPro" id="IPR003593">
    <property type="entry name" value="AAA+_ATPase"/>
</dbReference>
<keyword evidence="9" id="KW-0969">Cilium</keyword>
<evidence type="ECO:0000256" key="2">
    <source>
        <dbReference type="ARBA" id="ARBA00022448"/>
    </source>
</evidence>
<keyword evidence="6" id="KW-0653">Protein transport</keyword>
<keyword evidence="9" id="KW-0966">Cell projection</keyword>
<dbReference type="InterPro" id="IPR000194">
    <property type="entry name" value="ATPase_F1/V1/A1_a/bsu_nucl-bd"/>
</dbReference>
<dbReference type="CDD" id="cd01136">
    <property type="entry name" value="ATPase_flagellum-secretory_path_III"/>
    <property type="match status" value="1"/>
</dbReference>
<keyword evidence="5" id="KW-0067">ATP-binding</keyword>
<protein>
    <submittedName>
        <fullName evidence="9">Flagellar protein export ATPase FliI</fullName>
    </submittedName>
</protein>
<dbReference type="Pfam" id="PF00006">
    <property type="entry name" value="ATP-synt_ab"/>
    <property type="match status" value="1"/>
</dbReference>
<keyword evidence="4" id="KW-0547">Nucleotide-binding</keyword>
<evidence type="ECO:0000256" key="7">
    <source>
        <dbReference type="ARBA" id="ARBA00022967"/>
    </source>
</evidence>
<dbReference type="RefSeq" id="WP_344169219.1">
    <property type="nucleotide sequence ID" value="NZ_BAAARY010000003.1"/>
</dbReference>
<keyword evidence="3" id="KW-0963">Cytoplasm</keyword>
<dbReference type="InterPro" id="IPR050053">
    <property type="entry name" value="ATPase_alpha/beta_chains"/>
</dbReference>
<evidence type="ECO:0000256" key="5">
    <source>
        <dbReference type="ARBA" id="ARBA00022840"/>
    </source>
</evidence>
<gene>
    <name evidence="9" type="primary">fliI</name>
    <name evidence="9" type="ORF">GCM10010201_10990</name>
</gene>
<comment type="caution">
    <text evidence="9">The sequence shown here is derived from an EMBL/GenBank/DDBJ whole genome shotgun (WGS) entry which is preliminary data.</text>
</comment>
<proteinExistence type="predicted"/>
<comment type="subcellular location">
    <subcellularLocation>
        <location evidence="1">Cytoplasm</location>
    </subcellularLocation>
</comment>
<evidence type="ECO:0000256" key="4">
    <source>
        <dbReference type="ARBA" id="ARBA00022741"/>
    </source>
</evidence>
<dbReference type="PANTHER" id="PTHR15184:SF9">
    <property type="entry name" value="SPI-1 TYPE 3 SECRETION SYSTEM ATPASE"/>
    <property type="match status" value="1"/>
</dbReference>
<evidence type="ECO:0000256" key="3">
    <source>
        <dbReference type="ARBA" id="ARBA00022490"/>
    </source>
</evidence>
<dbReference type="InterPro" id="IPR027417">
    <property type="entry name" value="P-loop_NTPase"/>
</dbReference>
<dbReference type="PANTHER" id="PTHR15184">
    <property type="entry name" value="ATP SYNTHASE"/>
    <property type="match status" value="1"/>
</dbReference>
<accession>A0ABP6AJA9</accession>
<dbReference type="InterPro" id="IPR040627">
    <property type="entry name" value="T3SS_ATPase_C"/>
</dbReference>
<dbReference type="SUPFAM" id="SSF52540">
    <property type="entry name" value="P-loop containing nucleoside triphosphate hydrolases"/>
    <property type="match status" value="1"/>
</dbReference>
<feature type="domain" description="AAA+ ATPase" evidence="8">
    <location>
        <begin position="156"/>
        <end position="337"/>
    </location>
</feature>
<keyword evidence="10" id="KW-1185">Reference proteome</keyword>
<dbReference type="Gene3D" id="3.40.50.12240">
    <property type="match status" value="1"/>
</dbReference>
<keyword evidence="9" id="KW-0282">Flagellum</keyword>
<evidence type="ECO:0000259" key="8">
    <source>
        <dbReference type="SMART" id="SM00382"/>
    </source>
</evidence>
<evidence type="ECO:0000256" key="6">
    <source>
        <dbReference type="ARBA" id="ARBA00022927"/>
    </source>
</evidence>
<reference evidence="10" key="1">
    <citation type="journal article" date="2019" name="Int. J. Syst. Evol. Microbiol.">
        <title>The Global Catalogue of Microorganisms (GCM) 10K type strain sequencing project: providing services to taxonomists for standard genome sequencing and annotation.</title>
        <authorList>
            <consortium name="The Broad Institute Genomics Platform"/>
            <consortium name="The Broad Institute Genome Sequencing Center for Infectious Disease"/>
            <person name="Wu L."/>
            <person name="Ma J."/>
        </authorList>
    </citation>
    <scope>NUCLEOTIDE SEQUENCE [LARGE SCALE GENOMIC DNA]</scope>
    <source>
        <strain evidence="10">JCM 3367</strain>
    </source>
</reference>
<sequence length="443" mass="46511">MTAALRDRLNRAAQAAAPEVSGHVTGALGLRMTIEGIGGRVGDLVRVGEGDRAMLAEVTALDGDKLQCLPLGQLTGIGSGSPAVNTGAPLQVPVGEVLRGRILDGLGRPMDGLGPLVGAEYVGVDAAPPQALARQRIKDPITLGVRALDTLVPMGRGQRMGIFAGSGVGKSTLMSMITRGTDAQINVIALVGERGREVREFIENDLGPEGLARSVVIVATSDQAPLVRLRAAFVATRIAEWFRDAGGDVLLMMDSVTRTAMAQREVGLSVGEPPATRGYPPSVFAMLATLMERAGPGENGTITGLYTVLVEGDDHNEPIADSARSILDGHIVLDRKLATAGHFPSIEPLDSISRLTNTVTSPDQRAKATMLRRLLAAHRDVRELVEIGAYVTGTNADADLAQALWPQITAFLRQDLDDPTTAAGAWDQLSALLRAAPIEGSTV</sequence>
<name>A0ABP6AJA9_9ACTN</name>
<organism evidence="9 10">
    <name type="scientific">Pilimelia columellifera subsp. columellifera</name>
    <dbReference type="NCBI Taxonomy" id="706583"/>
    <lineage>
        <taxon>Bacteria</taxon>
        <taxon>Bacillati</taxon>
        <taxon>Actinomycetota</taxon>
        <taxon>Actinomycetes</taxon>
        <taxon>Micromonosporales</taxon>
        <taxon>Micromonosporaceae</taxon>
        <taxon>Pilimelia</taxon>
    </lineage>
</organism>